<reference evidence="3" key="1">
    <citation type="journal article" date="2021" name="Nat. Commun.">
        <title>Genetic determinants of endophytism in the Arabidopsis root mycobiome.</title>
        <authorList>
            <person name="Mesny F."/>
            <person name="Miyauchi S."/>
            <person name="Thiergart T."/>
            <person name="Pickel B."/>
            <person name="Atanasova L."/>
            <person name="Karlsson M."/>
            <person name="Huettel B."/>
            <person name="Barry K.W."/>
            <person name="Haridas S."/>
            <person name="Chen C."/>
            <person name="Bauer D."/>
            <person name="Andreopoulos W."/>
            <person name="Pangilinan J."/>
            <person name="LaButti K."/>
            <person name="Riley R."/>
            <person name="Lipzen A."/>
            <person name="Clum A."/>
            <person name="Drula E."/>
            <person name="Henrissat B."/>
            <person name="Kohler A."/>
            <person name="Grigoriev I.V."/>
            <person name="Martin F.M."/>
            <person name="Hacquard S."/>
        </authorList>
    </citation>
    <scope>NUCLEOTIDE SEQUENCE</scope>
    <source>
        <strain evidence="3">MPI-SDFR-AT-0117</strain>
    </source>
</reference>
<sequence>MYNLVGFLRLMPLWITLHVIFSTLVQWKIAYARMALPTVPSWSAPSGRGETAAGTAILAIHFTLLGLFLLSVGTVWAHAIFHAPFYRPFGPEVPFGRRLFAIMAYVPNPGAGSASSRTGRMPIPPRPETRWYQAHWKTASLHLPRNLDTVTLAANMARPNFCTRDPKRGICANGDAGRRDRMYHALPVSVISFLIVCYFAGGWGLRQLNNLGLKNCTMYERKRTNNVWVFVMPTSDNKWWILRRCPFNPWDQGGWYANLRHVMGEGWTWLVPFWQPRRVKDYDDQRPDYDEKYGPEYIKWRNNLRRLDNTEHPDVRRPEEAHPRDRRAEASSSGTHEPAQPSRRRRQQTDDQV</sequence>
<feature type="region of interest" description="Disordered" evidence="1">
    <location>
        <begin position="308"/>
        <end position="353"/>
    </location>
</feature>
<keyword evidence="4" id="KW-1185">Reference proteome</keyword>
<dbReference type="Proteomes" id="UP000770015">
    <property type="component" value="Unassembled WGS sequence"/>
</dbReference>
<dbReference type="OrthoDB" id="5226086at2759"/>
<feature type="transmembrane region" description="Helical" evidence="2">
    <location>
        <begin position="52"/>
        <end position="77"/>
    </location>
</feature>
<accession>A0A9P8VN76</accession>
<gene>
    <name evidence="3" type="ORF">F5X68DRAFT_244533</name>
</gene>
<name>A0A9P8VN76_9PEZI</name>
<dbReference type="EMBL" id="JAGSXJ010000002">
    <property type="protein sequence ID" value="KAH6695735.1"/>
    <property type="molecule type" value="Genomic_DNA"/>
</dbReference>
<keyword evidence="2" id="KW-0812">Transmembrane</keyword>
<dbReference type="AlphaFoldDB" id="A0A9P8VN76"/>
<organism evidence="3 4">
    <name type="scientific">Plectosphaerella plurivora</name>
    <dbReference type="NCBI Taxonomy" id="936078"/>
    <lineage>
        <taxon>Eukaryota</taxon>
        <taxon>Fungi</taxon>
        <taxon>Dikarya</taxon>
        <taxon>Ascomycota</taxon>
        <taxon>Pezizomycotina</taxon>
        <taxon>Sordariomycetes</taxon>
        <taxon>Hypocreomycetidae</taxon>
        <taxon>Glomerellales</taxon>
        <taxon>Plectosphaerellaceae</taxon>
        <taxon>Plectosphaerella</taxon>
    </lineage>
</organism>
<keyword evidence="2" id="KW-1133">Transmembrane helix</keyword>
<feature type="compositionally biased region" description="Basic and acidic residues" evidence="1">
    <location>
        <begin position="308"/>
        <end position="329"/>
    </location>
</feature>
<feature type="transmembrane region" description="Helical" evidence="2">
    <location>
        <begin position="12"/>
        <end position="32"/>
    </location>
</feature>
<feature type="transmembrane region" description="Helical" evidence="2">
    <location>
        <begin position="185"/>
        <end position="205"/>
    </location>
</feature>
<keyword evidence="2" id="KW-0472">Membrane</keyword>
<comment type="caution">
    <text evidence="3">The sequence shown here is derived from an EMBL/GenBank/DDBJ whole genome shotgun (WGS) entry which is preliminary data.</text>
</comment>
<evidence type="ECO:0000313" key="4">
    <source>
        <dbReference type="Proteomes" id="UP000770015"/>
    </source>
</evidence>
<proteinExistence type="predicted"/>
<evidence type="ECO:0000256" key="1">
    <source>
        <dbReference type="SAM" id="MobiDB-lite"/>
    </source>
</evidence>
<evidence type="ECO:0000313" key="3">
    <source>
        <dbReference type="EMBL" id="KAH6695735.1"/>
    </source>
</evidence>
<evidence type="ECO:0000256" key="2">
    <source>
        <dbReference type="SAM" id="Phobius"/>
    </source>
</evidence>
<protein>
    <submittedName>
        <fullName evidence="3">Uncharacterized protein</fullName>
    </submittedName>
</protein>